<reference evidence="3" key="1">
    <citation type="journal article" date="2023" name="Mol. Phylogenet. Evol.">
        <title>Genome-scale phylogeny and comparative genomics of the fungal order Sordariales.</title>
        <authorList>
            <person name="Hensen N."/>
            <person name="Bonometti L."/>
            <person name="Westerberg I."/>
            <person name="Brannstrom I.O."/>
            <person name="Guillou S."/>
            <person name="Cros-Aarteil S."/>
            <person name="Calhoun S."/>
            <person name="Haridas S."/>
            <person name="Kuo A."/>
            <person name="Mondo S."/>
            <person name="Pangilinan J."/>
            <person name="Riley R."/>
            <person name="LaButti K."/>
            <person name="Andreopoulos B."/>
            <person name="Lipzen A."/>
            <person name="Chen C."/>
            <person name="Yan M."/>
            <person name="Daum C."/>
            <person name="Ng V."/>
            <person name="Clum A."/>
            <person name="Steindorff A."/>
            <person name="Ohm R.A."/>
            <person name="Martin F."/>
            <person name="Silar P."/>
            <person name="Natvig D.O."/>
            <person name="Lalanne C."/>
            <person name="Gautier V."/>
            <person name="Ament-Velasquez S.L."/>
            <person name="Kruys A."/>
            <person name="Hutchinson M.I."/>
            <person name="Powell A.J."/>
            <person name="Barry K."/>
            <person name="Miller A.N."/>
            <person name="Grigoriev I.V."/>
            <person name="Debuchy R."/>
            <person name="Gladieux P."/>
            <person name="Hiltunen Thoren M."/>
            <person name="Johannesson H."/>
        </authorList>
    </citation>
    <scope>NUCLEOTIDE SEQUENCE</scope>
    <source>
        <strain evidence="3">PSN324</strain>
    </source>
</reference>
<dbReference type="AlphaFoldDB" id="A0AAV9H7M1"/>
<proteinExistence type="predicted"/>
<dbReference type="EMBL" id="MU865207">
    <property type="protein sequence ID" value="KAK4456492.1"/>
    <property type="molecule type" value="Genomic_DNA"/>
</dbReference>
<keyword evidence="1" id="KW-0812">Transmembrane</keyword>
<dbReference type="InterPro" id="IPR046529">
    <property type="entry name" value="DUF6594"/>
</dbReference>
<gene>
    <name evidence="3" type="ORF">QBC42DRAFT_281140</name>
</gene>
<evidence type="ECO:0000259" key="2">
    <source>
        <dbReference type="Pfam" id="PF20237"/>
    </source>
</evidence>
<evidence type="ECO:0000313" key="3">
    <source>
        <dbReference type="EMBL" id="KAK4456492.1"/>
    </source>
</evidence>
<sequence length="174" mass="19041">MQQGEEVSTEISMDLLREIYPQLGEDGCAGFGALEEFRSLTPQDSGWLIWLLHTRPGRWLVRKLATDPEAQSYSAPAATLALQIIHALVATLFLLVPPAILFLQDLNKSRAFGIMIGSTIIFCGIVSLIQRAQTRLFNTFCAGCGYVAILAAFAVARYLGVGSELDLGLVLRRL</sequence>
<feature type="transmembrane region" description="Helical" evidence="1">
    <location>
        <begin position="136"/>
        <end position="159"/>
    </location>
</feature>
<keyword evidence="4" id="KW-1185">Reference proteome</keyword>
<dbReference type="Pfam" id="PF20237">
    <property type="entry name" value="DUF6594"/>
    <property type="match status" value="1"/>
</dbReference>
<feature type="transmembrane region" description="Helical" evidence="1">
    <location>
        <begin position="80"/>
        <end position="103"/>
    </location>
</feature>
<comment type="caution">
    <text evidence="3">The sequence shown here is derived from an EMBL/GenBank/DDBJ whole genome shotgun (WGS) entry which is preliminary data.</text>
</comment>
<evidence type="ECO:0000313" key="4">
    <source>
        <dbReference type="Proteomes" id="UP001321749"/>
    </source>
</evidence>
<keyword evidence="1" id="KW-0472">Membrane</keyword>
<evidence type="ECO:0000256" key="1">
    <source>
        <dbReference type="SAM" id="Phobius"/>
    </source>
</evidence>
<organism evidence="3 4">
    <name type="scientific">Cladorrhinum samala</name>
    <dbReference type="NCBI Taxonomy" id="585594"/>
    <lineage>
        <taxon>Eukaryota</taxon>
        <taxon>Fungi</taxon>
        <taxon>Dikarya</taxon>
        <taxon>Ascomycota</taxon>
        <taxon>Pezizomycotina</taxon>
        <taxon>Sordariomycetes</taxon>
        <taxon>Sordariomycetidae</taxon>
        <taxon>Sordariales</taxon>
        <taxon>Podosporaceae</taxon>
        <taxon>Cladorrhinum</taxon>
    </lineage>
</organism>
<name>A0AAV9H7M1_9PEZI</name>
<dbReference type="Proteomes" id="UP001321749">
    <property type="component" value="Unassembled WGS sequence"/>
</dbReference>
<feature type="transmembrane region" description="Helical" evidence="1">
    <location>
        <begin position="109"/>
        <end position="129"/>
    </location>
</feature>
<protein>
    <recommendedName>
        <fullName evidence="2">DUF6594 domain-containing protein</fullName>
    </recommendedName>
</protein>
<reference evidence="3" key="2">
    <citation type="submission" date="2023-06" db="EMBL/GenBank/DDBJ databases">
        <authorList>
            <consortium name="Lawrence Berkeley National Laboratory"/>
            <person name="Mondo S.J."/>
            <person name="Hensen N."/>
            <person name="Bonometti L."/>
            <person name="Westerberg I."/>
            <person name="Brannstrom I.O."/>
            <person name="Guillou S."/>
            <person name="Cros-Aarteil S."/>
            <person name="Calhoun S."/>
            <person name="Haridas S."/>
            <person name="Kuo A."/>
            <person name="Pangilinan J."/>
            <person name="Riley R."/>
            <person name="Labutti K."/>
            <person name="Andreopoulos B."/>
            <person name="Lipzen A."/>
            <person name="Chen C."/>
            <person name="Yanf M."/>
            <person name="Daum C."/>
            <person name="Ng V."/>
            <person name="Clum A."/>
            <person name="Steindorff A."/>
            <person name="Ohm R."/>
            <person name="Martin F."/>
            <person name="Silar P."/>
            <person name="Natvig D."/>
            <person name="Lalanne C."/>
            <person name="Gautier V."/>
            <person name="Ament-Velasquez S.L."/>
            <person name="Kruys A."/>
            <person name="Hutchinson M.I."/>
            <person name="Powell A.J."/>
            <person name="Barry K."/>
            <person name="Miller A.N."/>
            <person name="Grigoriev I.V."/>
            <person name="Debuchy R."/>
            <person name="Gladieux P."/>
            <person name="Thoren M.H."/>
            <person name="Johannesson H."/>
        </authorList>
    </citation>
    <scope>NUCLEOTIDE SEQUENCE</scope>
    <source>
        <strain evidence="3">PSN324</strain>
    </source>
</reference>
<keyword evidence="1" id="KW-1133">Transmembrane helix</keyword>
<accession>A0AAV9H7M1</accession>
<feature type="domain" description="DUF6594" evidence="2">
    <location>
        <begin position="36"/>
        <end position="150"/>
    </location>
</feature>